<keyword evidence="5" id="KW-0862">Zinc</keyword>
<keyword evidence="4 6" id="KW-0472">Membrane</keyword>
<dbReference type="EMBL" id="JAHRHJ020000008">
    <property type="protein sequence ID" value="KAH9303976.1"/>
    <property type="molecule type" value="Genomic_DNA"/>
</dbReference>
<keyword evidence="5" id="KW-0479">Metal-binding</keyword>
<dbReference type="GO" id="GO:0009725">
    <property type="term" value="P:response to hormone"/>
    <property type="evidence" value="ECO:0007669"/>
    <property type="project" value="UniProtKB-ARBA"/>
</dbReference>
<dbReference type="Pfam" id="PF03006">
    <property type="entry name" value="HlyIII"/>
    <property type="match status" value="2"/>
</dbReference>
<feature type="transmembrane region" description="Helical" evidence="6">
    <location>
        <begin position="147"/>
        <end position="168"/>
    </location>
</feature>
<comment type="subcellular location">
    <subcellularLocation>
        <location evidence="1">Membrane</location>
        <topology evidence="1">Multi-pass membrane protein</topology>
    </subcellularLocation>
</comment>
<gene>
    <name evidence="7" type="ORF">KI387_008380</name>
</gene>
<keyword evidence="3 6" id="KW-1133">Transmembrane helix</keyword>
<evidence type="ECO:0000256" key="3">
    <source>
        <dbReference type="ARBA" id="ARBA00022989"/>
    </source>
</evidence>
<dbReference type="PANTHER" id="PTHR20855">
    <property type="entry name" value="ADIPOR/PROGESTIN RECEPTOR-RELATED"/>
    <property type="match status" value="1"/>
</dbReference>
<dbReference type="GO" id="GO:0046872">
    <property type="term" value="F:metal ion binding"/>
    <property type="evidence" value="ECO:0007669"/>
    <property type="project" value="UniProtKB-KW"/>
</dbReference>
<dbReference type="AlphaFoldDB" id="A0AA38CQC1"/>
<dbReference type="OMA" id="WRNHESC"/>
<evidence type="ECO:0000313" key="7">
    <source>
        <dbReference type="EMBL" id="KAH9303976.1"/>
    </source>
</evidence>
<reference evidence="7 8" key="1">
    <citation type="journal article" date="2021" name="Nat. Plants">
        <title>The Taxus genome provides insights into paclitaxel biosynthesis.</title>
        <authorList>
            <person name="Xiong X."/>
            <person name="Gou J."/>
            <person name="Liao Q."/>
            <person name="Li Y."/>
            <person name="Zhou Q."/>
            <person name="Bi G."/>
            <person name="Li C."/>
            <person name="Du R."/>
            <person name="Wang X."/>
            <person name="Sun T."/>
            <person name="Guo L."/>
            <person name="Liang H."/>
            <person name="Lu P."/>
            <person name="Wu Y."/>
            <person name="Zhang Z."/>
            <person name="Ro D.K."/>
            <person name="Shang Y."/>
            <person name="Huang S."/>
            <person name="Yan J."/>
        </authorList>
    </citation>
    <scope>NUCLEOTIDE SEQUENCE [LARGE SCALE GENOMIC DNA]</scope>
    <source>
        <strain evidence="7">Ta-2019</strain>
    </source>
</reference>
<evidence type="ECO:0000256" key="1">
    <source>
        <dbReference type="ARBA" id="ARBA00004141"/>
    </source>
</evidence>
<dbReference type="PANTHER" id="PTHR20855:SF115">
    <property type="entry name" value="HEPTAHELICAL TRANSMEMBRANE PROTEIN 1"/>
    <property type="match status" value="1"/>
</dbReference>
<keyword evidence="8" id="KW-1185">Reference proteome</keyword>
<evidence type="ECO:0000256" key="6">
    <source>
        <dbReference type="SAM" id="Phobius"/>
    </source>
</evidence>
<sequence>MTTAKWMWKKVKQECSLVNFDALPEYMKDNEYILKYYRSEWPLKQILWSIFSWHNETLNIWTHLVGFLLFLALTISSGMELTGIAEFSSLFPRSLQKELQPVNASDHYVLCTPIWQVVYLTGITTMAAFTVLILLTPAFSTARFRSFRAMLFLAMGFSGVVPAIHAVTTNWNEPHCFVTLAYELAMAFFYAVGTFFYVSRIPERWKPGLFDIAGHSHQIFHLFVVAGAFAHYCAALIFLEWRDRKGCDMLG</sequence>
<proteinExistence type="predicted"/>
<name>A0AA38CQC1_TAXCH</name>
<evidence type="ECO:0000256" key="4">
    <source>
        <dbReference type="ARBA" id="ARBA00023136"/>
    </source>
</evidence>
<organism evidence="7 8">
    <name type="scientific">Taxus chinensis</name>
    <name type="common">Chinese yew</name>
    <name type="synonym">Taxus wallichiana var. chinensis</name>
    <dbReference type="NCBI Taxonomy" id="29808"/>
    <lineage>
        <taxon>Eukaryota</taxon>
        <taxon>Viridiplantae</taxon>
        <taxon>Streptophyta</taxon>
        <taxon>Embryophyta</taxon>
        <taxon>Tracheophyta</taxon>
        <taxon>Spermatophyta</taxon>
        <taxon>Pinopsida</taxon>
        <taxon>Pinidae</taxon>
        <taxon>Conifers II</taxon>
        <taxon>Cupressales</taxon>
        <taxon>Taxaceae</taxon>
        <taxon>Taxus</taxon>
    </lineage>
</organism>
<protein>
    <submittedName>
        <fullName evidence="7">Uncharacterized protein</fullName>
    </submittedName>
</protein>
<dbReference type="InterPro" id="IPR004254">
    <property type="entry name" value="AdipoR/HlyIII-related"/>
</dbReference>
<evidence type="ECO:0000256" key="2">
    <source>
        <dbReference type="ARBA" id="ARBA00022692"/>
    </source>
</evidence>
<dbReference type="GO" id="GO:0016020">
    <property type="term" value="C:membrane"/>
    <property type="evidence" value="ECO:0007669"/>
    <property type="project" value="UniProtKB-SubCell"/>
</dbReference>
<dbReference type="GO" id="GO:0009744">
    <property type="term" value="P:response to sucrose"/>
    <property type="evidence" value="ECO:0007669"/>
    <property type="project" value="UniProtKB-ARBA"/>
</dbReference>
<evidence type="ECO:0000313" key="8">
    <source>
        <dbReference type="Proteomes" id="UP000824469"/>
    </source>
</evidence>
<dbReference type="Proteomes" id="UP000824469">
    <property type="component" value="Unassembled WGS sequence"/>
</dbReference>
<comment type="caution">
    <text evidence="7">The sequence shown here is derived from an EMBL/GenBank/DDBJ whole genome shotgun (WGS) entry which is preliminary data.</text>
</comment>
<feature type="binding site" evidence="5">
    <location>
        <position position="217"/>
    </location>
    <ligand>
        <name>Zn(2+)</name>
        <dbReference type="ChEBI" id="CHEBI:29105"/>
    </ligand>
</feature>
<keyword evidence="2 6" id="KW-0812">Transmembrane</keyword>
<accession>A0AA38CQC1</accession>
<feature type="transmembrane region" description="Helical" evidence="6">
    <location>
        <begin position="60"/>
        <end position="79"/>
    </location>
</feature>
<feature type="transmembrane region" description="Helical" evidence="6">
    <location>
        <begin position="114"/>
        <end position="135"/>
    </location>
</feature>
<feature type="transmembrane region" description="Helical" evidence="6">
    <location>
        <begin position="180"/>
        <end position="198"/>
    </location>
</feature>
<feature type="binding site" evidence="5">
    <location>
        <position position="221"/>
    </location>
    <ligand>
        <name>Zn(2+)</name>
        <dbReference type="ChEBI" id="CHEBI:29105"/>
    </ligand>
</feature>
<dbReference type="GO" id="GO:0038023">
    <property type="term" value="F:signaling receptor activity"/>
    <property type="evidence" value="ECO:0007669"/>
    <property type="project" value="TreeGrafter"/>
</dbReference>
<evidence type="ECO:0000256" key="5">
    <source>
        <dbReference type="PIRSR" id="PIRSR604254-1"/>
    </source>
</evidence>
<feature type="transmembrane region" description="Helical" evidence="6">
    <location>
        <begin position="219"/>
        <end position="239"/>
    </location>
</feature>